<dbReference type="InterPro" id="IPR000420">
    <property type="entry name" value="Yeast_PIR_rpt"/>
</dbReference>
<dbReference type="EMBL" id="JAULSX010000003">
    <property type="protein sequence ID" value="KAK3495167.1"/>
    <property type="molecule type" value="Genomic_DNA"/>
</dbReference>
<dbReference type="Pfam" id="PF00399">
    <property type="entry name" value="PIR"/>
    <property type="match status" value="1"/>
</dbReference>
<name>A0AAJ0IAW8_9PEZI</name>
<reference evidence="5 6" key="1">
    <citation type="journal article" date="2023" name="Mol. Phylogenet. Evol.">
        <title>Genome-scale phylogeny and comparative genomics of the fungal order Sordariales.</title>
        <authorList>
            <person name="Hensen N."/>
            <person name="Bonometti L."/>
            <person name="Westerberg I."/>
            <person name="Brannstrom I.O."/>
            <person name="Guillou S."/>
            <person name="Cros-Aarteil S."/>
            <person name="Calhoun S."/>
            <person name="Haridas S."/>
            <person name="Kuo A."/>
            <person name="Mondo S."/>
            <person name="Pangilinan J."/>
            <person name="Riley R."/>
            <person name="LaButti K."/>
            <person name="Andreopoulos B."/>
            <person name="Lipzen A."/>
            <person name="Chen C."/>
            <person name="Yan M."/>
            <person name="Daum C."/>
            <person name="Ng V."/>
            <person name="Clum A."/>
            <person name="Steindorff A."/>
            <person name="Ohm R.A."/>
            <person name="Martin F."/>
            <person name="Silar P."/>
            <person name="Natvig D.O."/>
            <person name="Lalanne C."/>
            <person name="Gautier V."/>
            <person name="Ament-Velasquez S.L."/>
            <person name="Kruys A."/>
            <person name="Hutchinson M.I."/>
            <person name="Powell A.J."/>
            <person name="Barry K."/>
            <person name="Miller A.N."/>
            <person name="Grigoriev I.V."/>
            <person name="Debuchy R."/>
            <person name="Gladieux P."/>
            <person name="Hiltunen Thoren M."/>
            <person name="Johannesson H."/>
        </authorList>
    </citation>
    <scope>NUCLEOTIDE SEQUENCE [LARGE SCALE GENOMIC DNA]</scope>
    <source>
        <strain evidence="5 6">FGSC 10403</strain>
    </source>
</reference>
<evidence type="ECO:0000313" key="5">
    <source>
        <dbReference type="EMBL" id="KAK3495167.1"/>
    </source>
</evidence>
<dbReference type="AlphaFoldDB" id="A0AAJ0IAW8"/>
<feature type="compositionally biased region" description="Polar residues" evidence="2">
    <location>
        <begin position="351"/>
        <end position="367"/>
    </location>
</feature>
<proteinExistence type="predicted"/>
<keyword evidence="6" id="KW-1185">Reference proteome</keyword>
<evidence type="ECO:0000313" key="6">
    <source>
        <dbReference type="Proteomes" id="UP001285908"/>
    </source>
</evidence>
<evidence type="ECO:0000256" key="3">
    <source>
        <dbReference type="SAM" id="SignalP"/>
    </source>
</evidence>
<feature type="compositionally biased region" description="Basic and acidic residues" evidence="2">
    <location>
        <begin position="239"/>
        <end position="248"/>
    </location>
</feature>
<comment type="caution">
    <text evidence="5">The sequence shown here is derived from an EMBL/GenBank/DDBJ whole genome shotgun (WGS) entry which is preliminary data.</text>
</comment>
<dbReference type="RefSeq" id="XP_062694596.1">
    <property type="nucleotide sequence ID" value="XM_062840740.1"/>
</dbReference>
<dbReference type="GeneID" id="87878362"/>
<feature type="signal peptide" evidence="3">
    <location>
        <begin position="1"/>
        <end position="21"/>
    </location>
</feature>
<dbReference type="Proteomes" id="UP001285908">
    <property type="component" value="Unassembled WGS sequence"/>
</dbReference>
<feature type="chain" id="PRO_5042611614" description="DUF7907 domain-containing protein" evidence="3">
    <location>
        <begin position="22"/>
        <end position="367"/>
    </location>
</feature>
<keyword evidence="1 3" id="KW-0732">Signal</keyword>
<dbReference type="GO" id="GO:0005199">
    <property type="term" value="F:structural constituent of cell wall"/>
    <property type="evidence" value="ECO:0007669"/>
    <property type="project" value="InterPro"/>
</dbReference>
<accession>A0AAJ0IAW8</accession>
<sequence>MKSFTLSGVLAALTATAAVQAQTYSQDGPFNLKLKSDDSSIDGKYLYACHAGAAIESLCLGSTESPAGSSSASFYYNYTVNDNVPSNSGLLIWNLEANGQDGVITVSSPLSFNYDPGSNVATTLFMPSTSPSLNVAFDNEDQLFVPTYTDDSKYVPGQYPQNTGAIALQNWQACWAQVGGYYYNVLAWVTSGAPKNPTCKAVKVAKEAQQEKPKGDQVGETAAQIPDGQVLNTEQQTSEDDHVEKGSEEQQPEGDSAGETVAQIGDGQVQNVPANEDGEVVTQIGDGQIQNAPAEEGEDDDEPVSQIGDGQVQNDPVEEDTTPVTQIDDGQVQNAPAEEDPVPVAQIGDGQIQNTPVPVTQRNDGQI</sequence>
<organism evidence="5 6">
    <name type="scientific">Neurospora hispaniola</name>
    <dbReference type="NCBI Taxonomy" id="588809"/>
    <lineage>
        <taxon>Eukaryota</taxon>
        <taxon>Fungi</taxon>
        <taxon>Dikarya</taxon>
        <taxon>Ascomycota</taxon>
        <taxon>Pezizomycotina</taxon>
        <taxon>Sordariomycetes</taxon>
        <taxon>Sordariomycetidae</taxon>
        <taxon>Sordariales</taxon>
        <taxon>Sordariaceae</taxon>
        <taxon>Neurospora</taxon>
    </lineage>
</organism>
<evidence type="ECO:0000259" key="4">
    <source>
        <dbReference type="Pfam" id="PF25484"/>
    </source>
</evidence>
<evidence type="ECO:0000256" key="2">
    <source>
        <dbReference type="SAM" id="MobiDB-lite"/>
    </source>
</evidence>
<dbReference type="InterPro" id="IPR057229">
    <property type="entry name" value="DUF7907"/>
</dbReference>
<feature type="region of interest" description="Disordered" evidence="2">
    <location>
        <begin position="207"/>
        <end position="259"/>
    </location>
</feature>
<gene>
    <name evidence="5" type="ORF">B0T23DRAFT_440876</name>
</gene>
<feature type="compositionally biased region" description="Basic and acidic residues" evidence="2">
    <location>
        <begin position="207"/>
        <end position="217"/>
    </location>
</feature>
<feature type="region of interest" description="Disordered" evidence="2">
    <location>
        <begin position="290"/>
        <end position="323"/>
    </location>
</feature>
<feature type="domain" description="DUF7907" evidence="4">
    <location>
        <begin position="29"/>
        <end position="207"/>
    </location>
</feature>
<feature type="region of interest" description="Disordered" evidence="2">
    <location>
        <begin position="347"/>
        <end position="367"/>
    </location>
</feature>
<protein>
    <recommendedName>
        <fullName evidence="4">DUF7907 domain-containing protein</fullName>
    </recommendedName>
</protein>
<dbReference type="Pfam" id="PF25484">
    <property type="entry name" value="DUF7907"/>
    <property type="match status" value="1"/>
</dbReference>
<evidence type="ECO:0000256" key="1">
    <source>
        <dbReference type="ARBA" id="ARBA00022729"/>
    </source>
</evidence>